<dbReference type="EMBL" id="CAJVQA010070119">
    <property type="protein sequence ID" value="CAG8833138.1"/>
    <property type="molecule type" value="Genomic_DNA"/>
</dbReference>
<gene>
    <name evidence="1" type="ORF">CPELLU_LOCUS20937</name>
</gene>
<proteinExistence type="predicted"/>
<evidence type="ECO:0000313" key="2">
    <source>
        <dbReference type="Proteomes" id="UP000789759"/>
    </source>
</evidence>
<feature type="non-terminal residue" evidence="1">
    <location>
        <position position="1"/>
    </location>
</feature>
<sequence>KEISNPLVYGQDVSEFLTEKLINFFSDNLSNNNDIAQKFLNSKHINFIISHEGDIKIRDFIKLEKIITLDIENNIKHNPIKERKNDKNDKLKTEEEKSVNTIIKEMSKLNLSEQKEEYIKLSIILKIEQILENLKDV</sequence>
<name>A0A9N9PD28_9GLOM</name>
<organism evidence="1 2">
    <name type="scientific">Cetraspora pellucida</name>
    <dbReference type="NCBI Taxonomy" id="1433469"/>
    <lineage>
        <taxon>Eukaryota</taxon>
        <taxon>Fungi</taxon>
        <taxon>Fungi incertae sedis</taxon>
        <taxon>Mucoromycota</taxon>
        <taxon>Glomeromycotina</taxon>
        <taxon>Glomeromycetes</taxon>
        <taxon>Diversisporales</taxon>
        <taxon>Gigasporaceae</taxon>
        <taxon>Cetraspora</taxon>
    </lineage>
</organism>
<accession>A0A9N9PD28</accession>
<evidence type="ECO:0000313" key="1">
    <source>
        <dbReference type="EMBL" id="CAG8833138.1"/>
    </source>
</evidence>
<comment type="caution">
    <text evidence="1">The sequence shown here is derived from an EMBL/GenBank/DDBJ whole genome shotgun (WGS) entry which is preliminary data.</text>
</comment>
<protein>
    <submittedName>
        <fullName evidence="1">7787_t:CDS:1</fullName>
    </submittedName>
</protein>
<feature type="non-terminal residue" evidence="1">
    <location>
        <position position="137"/>
    </location>
</feature>
<keyword evidence="2" id="KW-1185">Reference proteome</keyword>
<dbReference type="AlphaFoldDB" id="A0A9N9PD28"/>
<dbReference type="Proteomes" id="UP000789759">
    <property type="component" value="Unassembled WGS sequence"/>
</dbReference>
<reference evidence="1" key="1">
    <citation type="submission" date="2021-06" db="EMBL/GenBank/DDBJ databases">
        <authorList>
            <person name="Kallberg Y."/>
            <person name="Tangrot J."/>
            <person name="Rosling A."/>
        </authorList>
    </citation>
    <scope>NUCLEOTIDE SEQUENCE</scope>
    <source>
        <strain evidence="1">FL966</strain>
    </source>
</reference>